<evidence type="ECO:0000313" key="1">
    <source>
        <dbReference type="EMBL" id="MFD2547766.1"/>
    </source>
</evidence>
<dbReference type="Proteomes" id="UP001597545">
    <property type="component" value="Unassembled WGS sequence"/>
</dbReference>
<proteinExistence type="predicted"/>
<keyword evidence="2" id="KW-1185">Reference proteome</keyword>
<reference evidence="2" key="1">
    <citation type="journal article" date="2019" name="Int. J. Syst. Evol. Microbiol.">
        <title>The Global Catalogue of Microorganisms (GCM) 10K type strain sequencing project: providing services to taxonomists for standard genome sequencing and annotation.</title>
        <authorList>
            <consortium name="The Broad Institute Genomics Platform"/>
            <consortium name="The Broad Institute Genome Sequencing Center for Infectious Disease"/>
            <person name="Wu L."/>
            <person name="Ma J."/>
        </authorList>
    </citation>
    <scope>NUCLEOTIDE SEQUENCE [LARGE SCALE GENOMIC DNA]</scope>
    <source>
        <strain evidence="2">KCTC 42662</strain>
    </source>
</reference>
<dbReference type="EMBL" id="JBHULR010000003">
    <property type="protein sequence ID" value="MFD2547766.1"/>
    <property type="molecule type" value="Genomic_DNA"/>
</dbReference>
<evidence type="ECO:0008006" key="3">
    <source>
        <dbReference type="Google" id="ProtNLM"/>
    </source>
</evidence>
<name>A0ABW5KFI5_9SPHI</name>
<protein>
    <recommendedName>
        <fullName evidence="3">Copper chaperone</fullName>
    </recommendedName>
</protein>
<gene>
    <name evidence="1" type="ORF">ACFSR5_08930</name>
</gene>
<organism evidence="1 2">
    <name type="scientific">Sphingobacterium suaedae</name>
    <dbReference type="NCBI Taxonomy" id="1686402"/>
    <lineage>
        <taxon>Bacteria</taxon>
        <taxon>Pseudomonadati</taxon>
        <taxon>Bacteroidota</taxon>
        <taxon>Sphingobacteriia</taxon>
        <taxon>Sphingobacteriales</taxon>
        <taxon>Sphingobacteriaceae</taxon>
        <taxon>Sphingobacterium</taxon>
    </lineage>
</organism>
<accession>A0ABW5KFI5</accession>
<comment type="caution">
    <text evidence="1">The sequence shown here is derived from an EMBL/GenBank/DDBJ whole genome shotgun (WGS) entry which is preliminary data.</text>
</comment>
<sequence length="72" mass="8350">MEKLIFETNVQCSSLFERIHTAVRKVKGISKWQIDLDSAYRLLTVEGKALDYREIISLLSIEGVEACRLYEE</sequence>
<evidence type="ECO:0000313" key="2">
    <source>
        <dbReference type="Proteomes" id="UP001597545"/>
    </source>
</evidence>
<dbReference type="RefSeq" id="WP_380902835.1">
    <property type="nucleotide sequence ID" value="NZ_JBHUEG010000007.1"/>
</dbReference>